<comment type="similarity">
    <text evidence="1">Belongs to the CRISPR-associated Csm4 family.</text>
</comment>
<dbReference type="InterPro" id="IPR005510">
    <property type="entry name" value="Csm4"/>
</dbReference>
<reference evidence="5" key="1">
    <citation type="submission" date="2020-01" db="EMBL/GenBank/DDBJ databases">
        <authorList>
            <person name="Meier V. D."/>
            <person name="Meier V D."/>
        </authorList>
    </citation>
    <scope>NUCLEOTIDE SEQUENCE</scope>
    <source>
        <strain evidence="5">HLG_WM_MAG_07</strain>
    </source>
</reference>
<keyword evidence="4" id="KW-0051">Antiviral defense</keyword>
<protein>
    <recommendedName>
        <fullName evidence="2">CRISPR system Cms protein Csm4</fullName>
    </recommendedName>
</protein>
<dbReference type="NCBIfam" id="TIGR01903">
    <property type="entry name" value="cas5_csm4"/>
    <property type="match status" value="1"/>
</dbReference>
<evidence type="ECO:0000313" key="5">
    <source>
        <dbReference type="EMBL" id="CAA6820337.1"/>
    </source>
</evidence>
<dbReference type="GO" id="GO:0051607">
    <property type="term" value="P:defense response to virus"/>
    <property type="evidence" value="ECO:0007669"/>
    <property type="project" value="UniProtKB-KW"/>
</dbReference>
<proteinExistence type="inferred from homology"/>
<evidence type="ECO:0000256" key="1">
    <source>
        <dbReference type="ARBA" id="ARBA00005772"/>
    </source>
</evidence>
<sequence length="313" mass="34744">MQTYRLRISPQSAFGTALLGDTFFGQLCWAIRHRFGENKLAELLETYTYDAPFLVVSNAFPTGHIPLPSLPGQLYFDAVSASQRKAVKKQVWLPIEMISQPLNQWQTACETDKQLIDKKNALQPHNSINRYTGTTGESAFAPYTMQQTWYSQAISLDIYLILDEQRISGEDIQTCIEDMGVFGYGRDASIGLGKFDVLEMSGIEMPEQKHANAYLTLAPCAPQGQGFNTSRSYYELFTRFGRHGDMAVQGAQPFKNPVLMAKAGAVFTPSEATSRQYIGKGLGSNGELSKTIPETVQQGYAPVINFHLPTSVE</sequence>
<evidence type="ECO:0000256" key="3">
    <source>
        <dbReference type="ARBA" id="ARBA00022884"/>
    </source>
</evidence>
<accession>A0A6S6TQH0</accession>
<dbReference type="AlphaFoldDB" id="A0A6S6TQH0"/>
<evidence type="ECO:0000256" key="2">
    <source>
        <dbReference type="ARBA" id="ARBA00016109"/>
    </source>
</evidence>
<dbReference type="EMBL" id="CACVAY010000098">
    <property type="protein sequence ID" value="CAA6820337.1"/>
    <property type="molecule type" value="Genomic_DNA"/>
</dbReference>
<gene>
    <name evidence="5" type="ORF">HELGO_WM19199</name>
</gene>
<name>A0A6S6TQH0_9GAMM</name>
<dbReference type="GO" id="GO:0003723">
    <property type="term" value="F:RNA binding"/>
    <property type="evidence" value="ECO:0007669"/>
    <property type="project" value="UniProtKB-KW"/>
</dbReference>
<evidence type="ECO:0000256" key="4">
    <source>
        <dbReference type="ARBA" id="ARBA00023118"/>
    </source>
</evidence>
<organism evidence="5">
    <name type="scientific">uncultured Thiotrichaceae bacterium</name>
    <dbReference type="NCBI Taxonomy" id="298394"/>
    <lineage>
        <taxon>Bacteria</taxon>
        <taxon>Pseudomonadati</taxon>
        <taxon>Pseudomonadota</taxon>
        <taxon>Gammaproteobacteria</taxon>
        <taxon>Thiotrichales</taxon>
        <taxon>Thiotrichaceae</taxon>
        <taxon>environmental samples</taxon>
    </lineage>
</organism>
<keyword evidence="3" id="KW-0694">RNA-binding</keyword>